<accession>A0AA88PG92</accession>
<protein>
    <submittedName>
        <fullName evidence="1">Uncharacterized protein</fullName>
    </submittedName>
</protein>
<keyword evidence="2" id="KW-1185">Reference proteome</keyword>
<dbReference type="EMBL" id="JAUYZG010000018">
    <property type="protein sequence ID" value="KAK2881122.1"/>
    <property type="molecule type" value="Genomic_DNA"/>
</dbReference>
<sequence length="179" mass="19412">MGQAPAAFASQNQFVAAILKTPVLHNDAPPNYLRACSLRHARLPPNPAPKFELEGGEVTALTLVFYSSVSVWLPPCMAPSAPLALRLKSSSSKRGHGVRWAFAQVEFAISQVNSSRGSPSLFLSRSLPLSMGCSECQTLTAVFLCPQLERRRTSMGPFVAMLRETDRGKTCLLLTLLPV</sequence>
<proteinExistence type="predicted"/>
<gene>
    <name evidence="1" type="ORF">Q8A67_018390</name>
</gene>
<reference evidence="1" key="1">
    <citation type="submission" date="2023-08" db="EMBL/GenBank/DDBJ databases">
        <title>Chromosome-level Genome Assembly of mud carp (Cirrhinus molitorella).</title>
        <authorList>
            <person name="Liu H."/>
        </authorList>
    </citation>
    <scope>NUCLEOTIDE SEQUENCE</scope>
    <source>
        <strain evidence="1">Prfri</strain>
        <tissue evidence="1">Muscle</tissue>
    </source>
</reference>
<name>A0AA88PG92_9TELE</name>
<dbReference type="AlphaFoldDB" id="A0AA88PG92"/>
<organism evidence="1 2">
    <name type="scientific">Cirrhinus molitorella</name>
    <name type="common">mud carp</name>
    <dbReference type="NCBI Taxonomy" id="172907"/>
    <lineage>
        <taxon>Eukaryota</taxon>
        <taxon>Metazoa</taxon>
        <taxon>Chordata</taxon>
        <taxon>Craniata</taxon>
        <taxon>Vertebrata</taxon>
        <taxon>Euteleostomi</taxon>
        <taxon>Actinopterygii</taxon>
        <taxon>Neopterygii</taxon>
        <taxon>Teleostei</taxon>
        <taxon>Ostariophysi</taxon>
        <taxon>Cypriniformes</taxon>
        <taxon>Cyprinidae</taxon>
        <taxon>Labeoninae</taxon>
        <taxon>Labeonini</taxon>
        <taxon>Cirrhinus</taxon>
    </lineage>
</organism>
<evidence type="ECO:0000313" key="1">
    <source>
        <dbReference type="EMBL" id="KAK2881122.1"/>
    </source>
</evidence>
<evidence type="ECO:0000313" key="2">
    <source>
        <dbReference type="Proteomes" id="UP001187343"/>
    </source>
</evidence>
<dbReference type="Proteomes" id="UP001187343">
    <property type="component" value="Unassembled WGS sequence"/>
</dbReference>
<comment type="caution">
    <text evidence="1">The sequence shown here is derived from an EMBL/GenBank/DDBJ whole genome shotgun (WGS) entry which is preliminary data.</text>
</comment>